<reference evidence="1" key="1">
    <citation type="journal article" date="2022" name="Plant J.">
        <title>Strategies of tolerance reflected in two North American maple genomes.</title>
        <authorList>
            <person name="McEvoy S.L."/>
            <person name="Sezen U.U."/>
            <person name="Trouern-Trend A."/>
            <person name="McMahon S.M."/>
            <person name="Schaberg P.G."/>
            <person name="Yang J."/>
            <person name="Wegrzyn J.L."/>
            <person name="Swenson N.G."/>
        </authorList>
    </citation>
    <scope>NUCLEOTIDE SEQUENCE</scope>
    <source>
        <strain evidence="1">NS2018</strain>
    </source>
</reference>
<gene>
    <name evidence="1" type="ORF">LWI29_029006</name>
</gene>
<organism evidence="1 2">
    <name type="scientific">Acer saccharum</name>
    <name type="common">Sugar maple</name>
    <dbReference type="NCBI Taxonomy" id="4024"/>
    <lineage>
        <taxon>Eukaryota</taxon>
        <taxon>Viridiplantae</taxon>
        <taxon>Streptophyta</taxon>
        <taxon>Embryophyta</taxon>
        <taxon>Tracheophyta</taxon>
        <taxon>Spermatophyta</taxon>
        <taxon>Magnoliopsida</taxon>
        <taxon>eudicotyledons</taxon>
        <taxon>Gunneridae</taxon>
        <taxon>Pentapetalae</taxon>
        <taxon>rosids</taxon>
        <taxon>malvids</taxon>
        <taxon>Sapindales</taxon>
        <taxon>Sapindaceae</taxon>
        <taxon>Hippocastanoideae</taxon>
        <taxon>Acereae</taxon>
        <taxon>Acer</taxon>
    </lineage>
</organism>
<dbReference type="AlphaFoldDB" id="A0AA39VPC5"/>
<reference evidence="1" key="2">
    <citation type="submission" date="2023-06" db="EMBL/GenBank/DDBJ databases">
        <authorList>
            <person name="Swenson N.G."/>
            <person name="Wegrzyn J.L."/>
            <person name="Mcevoy S.L."/>
        </authorList>
    </citation>
    <scope>NUCLEOTIDE SEQUENCE</scope>
    <source>
        <strain evidence="1">NS2018</strain>
        <tissue evidence="1">Leaf</tissue>
    </source>
</reference>
<dbReference type="EMBL" id="JAUESC010000382">
    <property type="protein sequence ID" value="KAK0587787.1"/>
    <property type="molecule type" value="Genomic_DNA"/>
</dbReference>
<protein>
    <submittedName>
        <fullName evidence="1">Uncharacterized protein</fullName>
    </submittedName>
</protein>
<evidence type="ECO:0000313" key="1">
    <source>
        <dbReference type="EMBL" id="KAK0587787.1"/>
    </source>
</evidence>
<comment type="caution">
    <text evidence="1">The sequence shown here is derived from an EMBL/GenBank/DDBJ whole genome shotgun (WGS) entry which is preliminary data.</text>
</comment>
<evidence type="ECO:0000313" key="2">
    <source>
        <dbReference type="Proteomes" id="UP001168877"/>
    </source>
</evidence>
<name>A0AA39VPC5_ACESA</name>
<dbReference type="Proteomes" id="UP001168877">
    <property type="component" value="Unassembled WGS sequence"/>
</dbReference>
<proteinExistence type="predicted"/>
<keyword evidence="2" id="KW-1185">Reference proteome</keyword>
<sequence length="128" mass="14731">MAKEQASNISENIPKKETHGNHFERLVAVTVKPSFQIPTIQVTIDHEEEIEEFQILNHAINASDQFGNNPIINVGNMVNNSTINLKKKSLRGEMVWQLDWSPWKVTTRTGNLWRLVEVTEISRYVYSP</sequence>
<accession>A0AA39VPC5</accession>